<dbReference type="GO" id="GO:0016787">
    <property type="term" value="F:hydrolase activity"/>
    <property type="evidence" value="ECO:0007669"/>
    <property type="project" value="UniProtKB-KW"/>
</dbReference>
<evidence type="ECO:0000256" key="4">
    <source>
        <dbReference type="ARBA" id="ARBA00022842"/>
    </source>
</evidence>
<dbReference type="Gene3D" id="3.40.50.1000">
    <property type="entry name" value="HAD superfamily/HAD-like"/>
    <property type="match status" value="1"/>
</dbReference>
<keyword evidence="8" id="KW-1185">Reference proteome</keyword>
<feature type="transmembrane region" description="Helical" evidence="6">
    <location>
        <begin position="341"/>
        <end position="364"/>
    </location>
</feature>
<organism evidence="7 8">
    <name type="scientific">Daucus carota subsp. sativus</name>
    <name type="common">Carrot</name>
    <dbReference type="NCBI Taxonomy" id="79200"/>
    <lineage>
        <taxon>Eukaryota</taxon>
        <taxon>Viridiplantae</taxon>
        <taxon>Streptophyta</taxon>
        <taxon>Embryophyta</taxon>
        <taxon>Tracheophyta</taxon>
        <taxon>Spermatophyta</taxon>
        <taxon>Magnoliopsida</taxon>
        <taxon>eudicotyledons</taxon>
        <taxon>Gunneridae</taxon>
        <taxon>Pentapetalae</taxon>
        <taxon>asterids</taxon>
        <taxon>campanulids</taxon>
        <taxon>Apiales</taxon>
        <taxon>Apiaceae</taxon>
        <taxon>Apioideae</taxon>
        <taxon>Scandiceae</taxon>
        <taxon>Daucinae</taxon>
        <taxon>Daucus</taxon>
        <taxon>Daucus sect. Daucus</taxon>
    </lineage>
</organism>
<dbReference type="SUPFAM" id="SSF56784">
    <property type="entry name" value="HAD-like"/>
    <property type="match status" value="1"/>
</dbReference>
<feature type="compositionally biased region" description="Basic and acidic residues" evidence="5">
    <location>
        <begin position="164"/>
        <end position="177"/>
    </location>
</feature>
<reference evidence="7" key="1">
    <citation type="journal article" date="2016" name="Nat. Genet.">
        <title>A high-quality carrot genome assembly provides new insights into carotenoid accumulation and asterid genome evolution.</title>
        <authorList>
            <person name="Iorizzo M."/>
            <person name="Ellison S."/>
            <person name="Senalik D."/>
            <person name="Zeng P."/>
            <person name="Satapoomin P."/>
            <person name="Huang J."/>
            <person name="Bowman M."/>
            <person name="Iovene M."/>
            <person name="Sanseverino W."/>
            <person name="Cavagnaro P."/>
            <person name="Yildiz M."/>
            <person name="Macko-Podgorni A."/>
            <person name="Moranska E."/>
            <person name="Grzebelus E."/>
            <person name="Grzebelus D."/>
            <person name="Ashrafi H."/>
            <person name="Zheng Z."/>
            <person name="Cheng S."/>
            <person name="Spooner D."/>
            <person name="Van Deynze A."/>
            <person name="Simon P."/>
        </authorList>
    </citation>
    <scope>NUCLEOTIDE SEQUENCE</scope>
    <source>
        <tissue evidence="7">Leaf</tissue>
    </source>
</reference>
<reference evidence="7" key="2">
    <citation type="submission" date="2022-03" db="EMBL/GenBank/DDBJ databases">
        <title>Draft title - Genomic analysis of global carrot germplasm unveils the trajectory of domestication and the origin of high carotenoid orange carrot.</title>
        <authorList>
            <person name="Iorizzo M."/>
            <person name="Ellison S."/>
            <person name="Senalik D."/>
            <person name="Macko-Podgorni A."/>
            <person name="Grzebelus D."/>
            <person name="Bostan H."/>
            <person name="Rolling W."/>
            <person name="Curaba J."/>
            <person name="Simon P."/>
        </authorList>
    </citation>
    <scope>NUCLEOTIDE SEQUENCE</scope>
    <source>
        <tissue evidence="7">Leaf</tissue>
    </source>
</reference>
<dbReference type="InterPro" id="IPR008380">
    <property type="entry name" value="HAD-SF_hydro_IG_5-nucl"/>
</dbReference>
<evidence type="ECO:0000256" key="2">
    <source>
        <dbReference type="ARBA" id="ARBA00022723"/>
    </source>
</evidence>
<feature type="compositionally biased region" description="Basic and acidic residues" evidence="5">
    <location>
        <begin position="108"/>
        <end position="121"/>
    </location>
</feature>
<keyword evidence="6" id="KW-0472">Membrane</keyword>
<comment type="similarity">
    <text evidence="1">Belongs to the 5'(3')-deoxyribonucleotidase family.</text>
</comment>
<proteinExistence type="inferred from homology"/>
<evidence type="ECO:0000256" key="5">
    <source>
        <dbReference type="SAM" id="MobiDB-lite"/>
    </source>
</evidence>
<sequence>MMTPQKEKEKNPHTHSPTMECSLKEKEKKARTHSPKMECLEKEEEMAASGNVAENPVKKPVKKEKKPYTLSPPEKQVKKMESSLKEEEKPHTHSPPAASGDLAGKPVKKMESSLKEEEKPHTHSPPAASGDLAGKPVKKMESSLKEEEKPHTHSPPAASGKPVKKMESSLKEEEKPHTHSPPAATGKPVKKPPVKERLIGCFSDENFEIGEGIEKFMPSPGTGHTFVKKRASLSSSGCRKSLWDIVKGQLRDKRDKEQRCCVISTDQAKQAKEEKRPSTDWFSKYEKPATRDLNSKAVKTLLLITNSDYHYTDKMMQHSFNRFLPNDMGGRDLFDMVGIKILLYVLLFILLHNFPVTLFLSSVML</sequence>
<evidence type="ECO:0000256" key="3">
    <source>
        <dbReference type="ARBA" id="ARBA00022801"/>
    </source>
</evidence>
<keyword evidence="6" id="KW-0812">Transmembrane</keyword>
<accession>A0AAF1B8Q0</accession>
<dbReference type="Pfam" id="PF05761">
    <property type="entry name" value="5_nucleotid"/>
    <property type="match status" value="1"/>
</dbReference>
<evidence type="ECO:0000256" key="1">
    <source>
        <dbReference type="ARBA" id="ARBA00009589"/>
    </source>
</evidence>
<dbReference type="InterPro" id="IPR023214">
    <property type="entry name" value="HAD_sf"/>
</dbReference>
<dbReference type="Proteomes" id="UP000077755">
    <property type="component" value="Chromosome 7"/>
</dbReference>
<gene>
    <name evidence="7" type="ORF">DCAR_0726861</name>
</gene>
<evidence type="ECO:0000256" key="6">
    <source>
        <dbReference type="SAM" id="Phobius"/>
    </source>
</evidence>
<keyword evidence="2" id="KW-0479">Metal-binding</keyword>
<evidence type="ECO:0000313" key="7">
    <source>
        <dbReference type="EMBL" id="WOH07431.1"/>
    </source>
</evidence>
<dbReference type="InterPro" id="IPR036412">
    <property type="entry name" value="HAD-like_sf"/>
</dbReference>
<dbReference type="GO" id="GO:0046872">
    <property type="term" value="F:metal ion binding"/>
    <property type="evidence" value="ECO:0007669"/>
    <property type="project" value="UniProtKB-KW"/>
</dbReference>
<name>A0AAF1B8Q0_DAUCS</name>
<dbReference type="EMBL" id="CP093349">
    <property type="protein sequence ID" value="WOH07431.1"/>
    <property type="molecule type" value="Genomic_DNA"/>
</dbReference>
<keyword evidence="3" id="KW-0378">Hydrolase</keyword>
<keyword evidence="4" id="KW-0460">Magnesium</keyword>
<evidence type="ECO:0000313" key="8">
    <source>
        <dbReference type="Proteomes" id="UP000077755"/>
    </source>
</evidence>
<dbReference type="AlphaFoldDB" id="A0AAF1B8Q0"/>
<keyword evidence="6" id="KW-1133">Transmembrane helix</keyword>
<protein>
    <submittedName>
        <fullName evidence="7">Uncharacterized protein</fullName>
    </submittedName>
</protein>
<feature type="compositionally biased region" description="Basic and acidic residues" evidence="5">
    <location>
        <begin position="1"/>
        <end position="12"/>
    </location>
</feature>
<feature type="region of interest" description="Disordered" evidence="5">
    <location>
        <begin position="1"/>
        <end position="192"/>
    </location>
</feature>
<feature type="compositionally biased region" description="Basic and acidic residues" evidence="5">
    <location>
        <begin position="75"/>
        <end position="91"/>
    </location>
</feature>
<feature type="compositionally biased region" description="Basic and acidic residues" evidence="5">
    <location>
        <begin position="138"/>
        <end position="151"/>
    </location>
</feature>